<dbReference type="InterPro" id="IPR002481">
    <property type="entry name" value="FUR"/>
</dbReference>
<dbReference type="InterPro" id="IPR036390">
    <property type="entry name" value="WH_DNA-bd_sf"/>
</dbReference>
<dbReference type="GO" id="GO:0000976">
    <property type="term" value="F:transcription cis-regulatory region binding"/>
    <property type="evidence" value="ECO:0007669"/>
    <property type="project" value="TreeGrafter"/>
</dbReference>
<proteinExistence type="inferred from homology"/>
<organism evidence="2 3">
    <name type="scientific">Ottowia oryzae</name>
    <dbReference type="NCBI Taxonomy" id="2109914"/>
    <lineage>
        <taxon>Bacteria</taxon>
        <taxon>Pseudomonadati</taxon>
        <taxon>Pseudomonadota</taxon>
        <taxon>Betaproteobacteria</taxon>
        <taxon>Burkholderiales</taxon>
        <taxon>Comamonadaceae</taxon>
        <taxon>Ottowia</taxon>
    </lineage>
</organism>
<dbReference type="Gene3D" id="1.10.10.10">
    <property type="entry name" value="Winged helix-like DNA-binding domain superfamily/Winged helix DNA-binding domain"/>
    <property type="match status" value="1"/>
</dbReference>
<dbReference type="PANTHER" id="PTHR33202:SF7">
    <property type="entry name" value="FERRIC UPTAKE REGULATION PROTEIN"/>
    <property type="match status" value="1"/>
</dbReference>
<evidence type="ECO:0000313" key="2">
    <source>
        <dbReference type="EMBL" id="AVO35073.1"/>
    </source>
</evidence>
<accession>A0A2S0MH89</accession>
<comment type="subunit">
    <text evidence="1">Homodimer.</text>
</comment>
<dbReference type="PANTHER" id="PTHR33202">
    <property type="entry name" value="ZINC UPTAKE REGULATION PROTEIN"/>
    <property type="match status" value="1"/>
</dbReference>
<keyword evidence="1" id="KW-0479">Metal-binding</keyword>
<evidence type="ECO:0000313" key="3">
    <source>
        <dbReference type="Proteomes" id="UP000239709"/>
    </source>
</evidence>
<keyword evidence="1" id="KW-0804">Transcription</keyword>
<gene>
    <name evidence="1" type="primary">fur</name>
    <name evidence="2" type="ORF">C6570_13145</name>
</gene>
<dbReference type="GO" id="GO:0005737">
    <property type="term" value="C:cytoplasm"/>
    <property type="evidence" value="ECO:0007669"/>
    <property type="project" value="UniProtKB-SubCell"/>
</dbReference>
<dbReference type="KEGG" id="otk:C6570_13145"/>
<dbReference type="GO" id="GO:1900376">
    <property type="term" value="P:regulation of secondary metabolite biosynthetic process"/>
    <property type="evidence" value="ECO:0007669"/>
    <property type="project" value="TreeGrafter"/>
</dbReference>
<dbReference type="Proteomes" id="UP000239709">
    <property type="component" value="Chromosome"/>
</dbReference>
<keyword evidence="1" id="KW-0408">Iron</keyword>
<dbReference type="InterPro" id="IPR036388">
    <property type="entry name" value="WH-like_DNA-bd_sf"/>
</dbReference>
<dbReference type="SUPFAM" id="SSF46785">
    <property type="entry name" value="Winged helix' DNA-binding domain"/>
    <property type="match status" value="1"/>
</dbReference>
<comment type="similarity">
    <text evidence="1">Belongs to the Fur family.</text>
</comment>
<keyword evidence="1" id="KW-0862">Zinc</keyword>
<dbReference type="OrthoDB" id="8659436at2"/>
<dbReference type="GO" id="GO:0008270">
    <property type="term" value="F:zinc ion binding"/>
    <property type="evidence" value="ECO:0007669"/>
    <property type="project" value="TreeGrafter"/>
</dbReference>
<dbReference type="RefSeq" id="WP_106703622.1">
    <property type="nucleotide sequence ID" value="NZ_CP027666.1"/>
</dbReference>
<dbReference type="GO" id="GO:0003700">
    <property type="term" value="F:DNA-binding transcription factor activity"/>
    <property type="evidence" value="ECO:0007669"/>
    <property type="project" value="UniProtKB-UniRule"/>
</dbReference>
<comment type="subcellular location">
    <subcellularLocation>
        <location evidence="1">Cytoplasm</location>
    </subcellularLocation>
</comment>
<dbReference type="GO" id="GO:0045892">
    <property type="term" value="P:negative regulation of DNA-templated transcription"/>
    <property type="evidence" value="ECO:0007669"/>
    <property type="project" value="TreeGrafter"/>
</dbReference>
<reference evidence="2 3" key="1">
    <citation type="submission" date="2018-03" db="EMBL/GenBank/DDBJ databases">
        <title>Genome sequencing of Ottowia sp.</title>
        <authorList>
            <person name="Kim S.-J."/>
            <person name="Heo J."/>
            <person name="Kwon S.-W."/>
        </authorList>
    </citation>
    <scope>NUCLEOTIDE SEQUENCE [LARGE SCALE GENOMIC DNA]</scope>
    <source>
        <strain evidence="2 3">KADR8-3</strain>
    </source>
</reference>
<keyword evidence="1" id="KW-0678">Repressor</keyword>
<evidence type="ECO:0000256" key="1">
    <source>
        <dbReference type="RuleBase" id="RU364037"/>
    </source>
</evidence>
<keyword evidence="1" id="KW-0963">Cytoplasm</keyword>
<dbReference type="CDD" id="cd07153">
    <property type="entry name" value="Fur_like"/>
    <property type="match status" value="1"/>
</dbReference>
<dbReference type="Pfam" id="PF01475">
    <property type="entry name" value="FUR"/>
    <property type="match status" value="1"/>
</dbReference>
<protein>
    <recommendedName>
        <fullName evidence="1">Ferric uptake regulation protein</fullName>
    </recommendedName>
</protein>
<dbReference type="EMBL" id="CP027666">
    <property type="protein sequence ID" value="AVO35073.1"/>
    <property type="molecule type" value="Genomic_DNA"/>
</dbReference>
<keyword evidence="3" id="KW-1185">Reference proteome</keyword>
<keyword evidence="1" id="KW-0238">DNA-binding</keyword>
<sequence length="156" mass="16940">MAQRPPPDLAMVQRLRNAGLQPTRQRLAVAQVMLTRPTHLTADEVLKLLLEPASSAPAAIKNKAPDADSRAPISRATVYATLAQFAQAGLLRELHTGTGAVVYDSNPTLHPHWIDLDSGQAHDLPPEVALRVDGLDKLPAGLQIEDVQLMLRARRT</sequence>
<dbReference type="AlphaFoldDB" id="A0A2S0MH89"/>
<name>A0A2S0MH89_9BURK</name>
<keyword evidence="1" id="KW-0805">Transcription regulation</keyword>